<dbReference type="InterPro" id="IPR009875">
    <property type="entry name" value="PilZ_domain"/>
</dbReference>
<keyword evidence="3" id="KW-1185">Reference proteome</keyword>
<dbReference type="InParanoid" id="A0LQ48"/>
<accession>A0LQ48</accession>
<dbReference type="GO" id="GO:0035438">
    <property type="term" value="F:cyclic-di-GMP binding"/>
    <property type="evidence" value="ECO:0007669"/>
    <property type="project" value="InterPro"/>
</dbReference>
<reference evidence="2 3" key="1">
    <citation type="submission" date="2006-10" db="EMBL/GenBank/DDBJ databases">
        <title>Complete sequence of Syntrophobacter fumaroxidans MPOB.</title>
        <authorList>
            <consortium name="US DOE Joint Genome Institute"/>
            <person name="Copeland A."/>
            <person name="Lucas S."/>
            <person name="Lapidus A."/>
            <person name="Barry K."/>
            <person name="Detter J.C."/>
            <person name="Glavina del Rio T."/>
            <person name="Hammon N."/>
            <person name="Israni S."/>
            <person name="Pitluck S."/>
            <person name="Goltsman E.G."/>
            <person name="Martinez M."/>
            <person name="Schmutz J."/>
            <person name="Larimer F."/>
            <person name="Land M."/>
            <person name="Hauser L."/>
            <person name="Kyrpides N."/>
            <person name="Kim E."/>
            <person name="Boone D.R."/>
            <person name="Brockman F."/>
            <person name="Culley D."/>
            <person name="Ferry J."/>
            <person name="Gunsalus R."/>
            <person name="McInerney M.J."/>
            <person name="Morrison M."/>
            <person name="Plugge C."/>
            <person name="Rohlin L."/>
            <person name="Scholten J."/>
            <person name="Sieber J."/>
            <person name="Stams A.J.M."/>
            <person name="Worm P."/>
            <person name="Henstra A.M."/>
            <person name="Richardson P."/>
        </authorList>
    </citation>
    <scope>NUCLEOTIDE SEQUENCE [LARGE SCALE GENOMIC DNA]</scope>
    <source>
        <strain evidence="3">DSM 10017 / MPOB</strain>
    </source>
</reference>
<evidence type="ECO:0000313" key="3">
    <source>
        <dbReference type="Proteomes" id="UP000001784"/>
    </source>
</evidence>
<dbReference type="Proteomes" id="UP000001784">
    <property type="component" value="Chromosome"/>
</dbReference>
<dbReference type="RefSeq" id="WP_011700666.1">
    <property type="nucleotide sequence ID" value="NC_008554.1"/>
</dbReference>
<name>A0LQ48_SYNFM</name>
<dbReference type="Gene3D" id="2.40.10.220">
    <property type="entry name" value="predicted glycosyltransferase like domains"/>
    <property type="match status" value="1"/>
</dbReference>
<dbReference type="EMBL" id="CP000478">
    <property type="protein sequence ID" value="ABK19550.1"/>
    <property type="molecule type" value="Genomic_DNA"/>
</dbReference>
<dbReference type="OrthoDB" id="5418625at2"/>
<dbReference type="HOGENOM" id="CLU_148729_0_0_7"/>
<dbReference type="SUPFAM" id="SSF141371">
    <property type="entry name" value="PilZ domain-like"/>
    <property type="match status" value="1"/>
</dbReference>
<feature type="domain" description="PilZ" evidence="1">
    <location>
        <begin position="11"/>
        <end position="121"/>
    </location>
</feature>
<evidence type="ECO:0000313" key="2">
    <source>
        <dbReference type="EMBL" id="ABK19550.1"/>
    </source>
</evidence>
<gene>
    <name evidence="2" type="ordered locus">Sfum_3881</name>
</gene>
<dbReference type="STRING" id="335543.Sfum_3881"/>
<protein>
    <submittedName>
        <fullName evidence="2">Type IV pilus assembly PilZ</fullName>
    </submittedName>
</protein>
<dbReference type="KEGG" id="sfu:Sfum_3881"/>
<dbReference type="AlphaFoldDB" id="A0LQ48"/>
<dbReference type="eggNOG" id="COG5581">
    <property type="taxonomic scope" value="Bacteria"/>
</dbReference>
<organism evidence="2 3">
    <name type="scientific">Syntrophobacter fumaroxidans (strain DSM 10017 / MPOB)</name>
    <dbReference type="NCBI Taxonomy" id="335543"/>
    <lineage>
        <taxon>Bacteria</taxon>
        <taxon>Pseudomonadati</taxon>
        <taxon>Thermodesulfobacteriota</taxon>
        <taxon>Syntrophobacteria</taxon>
        <taxon>Syntrophobacterales</taxon>
        <taxon>Syntrophobacteraceae</taxon>
        <taxon>Syntrophobacter</taxon>
    </lineage>
</organism>
<dbReference type="Pfam" id="PF07238">
    <property type="entry name" value="PilZ"/>
    <property type="match status" value="1"/>
</dbReference>
<evidence type="ECO:0000259" key="1">
    <source>
        <dbReference type="Pfam" id="PF07238"/>
    </source>
</evidence>
<proteinExistence type="predicted"/>
<sequence>MVWGKNQKDARKTKRFRINGKAFAAFFNPSEDFVKMGEILDISEAGVGLRYVGINEQTGESSQLEIFDSDEQLQVGKLPCRVVYDMELIDESQGLLKVRRCGVQFFKLSEEQVAALRAFIETHKLEEGTDPPDGDAQPVDR</sequence>